<name>F4BZ55_METSG</name>
<reference evidence="1 2" key="1">
    <citation type="journal article" date="2011" name="J. Bacteriol.">
        <title>Complete genome sequence of Methanosaeta concilii, a specialist in aceticlastic methanogenesis.</title>
        <authorList>
            <person name="Barber R.D."/>
            <person name="Zhang L."/>
            <person name="Harnack M."/>
            <person name="Olson M.V."/>
            <person name="Kaul R."/>
            <person name="Ingram-Smith C."/>
            <person name="Smith K.S."/>
        </authorList>
    </citation>
    <scope>NUCLEOTIDE SEQUENCE [LARGE SCALE GENOMIC DNA]</scope>
    <source>
        <strain evidence="2">ATCC 5969 / DSM 3671 / JCM 10134 / NBRC 103675 / OCM 69 / GP-6</strain>
    </source>
</reference>
<dbReference type="HOGENOM" id="CLU_2678891_0_0_2"/>
<proteinExistence type="predicted"/>
<dbReference type="EMBL" id="CP002565">
    <property type="protein sequence ID" value="AEB67754.1"/>
    <property type="molecule type" value="Genomic_DNA"/>
</dbReference>
<organism evidence="1 2">
    <name type="scientific">Methanothrix soehngenii (strain ATCC 5969 / DSM 3671 / JCM 10134 / NBRC 103675 / OCM 69 / GP-6)</name>
    <name type="common">Methanosaeta concilii</name>
    <dbReference type="NCBI Taxonomy" id="990316"/>
    <lineage>
        <taxon>Archaea</taxon>
        <taxon>Methanobacteriati</taxon>
        <taxon>Methanobacteriota</taxon>
        <taxon>Stenosarchaea group</taxon>
        <taxon>Methanomicrobia</taxon>
        <taxon>Methanotrichales</taxon>
        <taxon>Methanotrichaceae</taxon>
        <taxon>Methanothrix</taxon>
    </lineage>
</organism>
<dbReference type="KEGG" id="mcj:MCON_1000"/>
<gene>
    <name evidence="1" type="ordered locus">MCON_1000</name>
</gene>
<dbReference type="GeneID" id="10460670"/>
<dbReference type="InParanoid" id="F4BZ55"/>
<dbReference type="RefSeq" id="WP_013718803.1">
    <property type="nucleotide sequence ID" value="NC_015416.1"/>
</dbReference>
<accession>F4BZ55</accession>
<keyword evidence="2" id="KW-1185">Reference proteome</keyword>
<dbReference type="AlphaFoldDB" id="F4BZ55"/>
<evidence type="ECO:0000313" key="2">
    <source>
        <dbReference type="Proteomes" id="UP000007807"/>
    </source>
</evidence>
<sequence>MNAKVAEMPGKKTVPPEENPRIVAGTLEGESEIRAGLGKRFRNADEFIDHLEKHKTSMAYIQRLSPALIGTSSV</sequence>
<evidence type="ECO:0000313" key="1">
    <source>
        <dbReference type="EMBL" id="AEB67754.1"/>
    </source>
</evidence>
<protein>
    <submittedName>
        <fullName evidence="1">Uncharacterized protein</fullName>
    </submittedName>
</protein>
<dbReference type="Proteomes" id="UP000007807">
    <property type="component" value="Chromosome"/>
</dbReference>